<feature type="transmembrane region" description="Helical" evidence="8">
    <location>
        <begin position="39"/>
        <end position="60"/>
    </location>
</feature>
<name>A0ABQ4SSI7_9HYPH</name>
<reference evidence="10" key="1">
    <citation type="journal article" date="2021" name="Front. Microbiol.">
        <title>Comprehensive Comparative Genomics and Phenotyping of Methylobacterium Species.</title>
        <authorList>
            <person name="Alessa O."/>
            <person name="Ogura Y."/>
            <person name="Fujitani Y."/>
            <person name="Takami H."/>
            <person name="Hayashi T."/>
            <person name="Sahin N."/>
            <person name="Tani A."/>
        </authorList>
    </citation>
    <scope>NUCLEOTIDE SEQUENCE</scope>
    <source>
        <strain evidence="10">LMG 23639</strain>
    </source>
</reference>
<keyword evidence="7" id="KW-0270">Exopolysaccharide synthesis</keyword>
<dbReference type="NCBIfam" id="TIGR03025">
    <property type="entry name" value="EPS_sugtrans"/>
    <property type="match status" value="1"/>
</dbReference>
<feature type="domain" description="Bacterial sugar transferase" evidence="9">
    <location>
        <begin position="249"/>
        <end position="432"/>
    </location>
</feature>
<feature type="transmembrane region" description="Helical" evidence="8">
    <location>
        <begin position="72"/>
        <end position="93"/>
    </location>
</feature>
<dbReference type="Pfam" id="PF02397">
    <property type="entry name" value="Bac_transf"/>
    <property type="match status" value="1"/>
</dbReference>
<feature type="transmembrane region" description="Helical" evidence="8">
    <location>
        <begin position="251"/>
        <end position="277"/>
    </location>
</feature>
<evidence type="ECO:0000313" key="11">
    <source>
        <dbReference type="Proteomes" id="UP001055102"/>
    </source>
</evidence>
<dbReference type="PANTHER" id="PTHR30576:SF0">
    <property type="entry name" value="UNDECAPRENYL-PHOSPHATE N-ACETYLGALACTOSAMINYL 1-PHOSPHATE TRANSFERASE-RELATED"/>
    <property type="match status" value="1"/>
</dbReference>
<comment type="caution">
    <text evidence="10">The sequence shown here is derived from an EMBL/GenBank/DDBJ whole genome shotgun (WGS) entry which is preliminary data.</text>
</comment>
<dbReference type="PANTHER" id="PTHR30576">
    <property type="entry name" value="COLANIC BIOSYNTHESIS UDP-GLUCOSE LIPID CARRIER TRANSFERASE"/>
    <property type="match status" value="1"/>
</dbReference>
<evidence type="ECO:0000256" key="5">
    <source>
        <dbReference type="ARBA" id="ARBA00022989"/>
    </source>
</evidence>
<dbReference type="InterPro" id="IPR003362">
    <property type="entry name" value="Bact_transf"/>
</dbReference>
<evidence type="ECO:0000256" key="1">
    <source>
        <dbReference type="ARBA" id="ARBA00004141"/>
    </source>
</evidence>
<keyword evidence="11" id="KW-1185">Reference proteome</keyword>
<gene>
    <name evidence="10" type="ORF">AOPFMNJM_0764</name>
</gene>
<feature type="transmembrane region" description="Helical" evidence="8">
    <location>
        <begin position="99"/>
        <end position="118"/>
    </location>
</feature>
<keyword evidence="4 8" id="KW-0812">Transmembrane</keyword>
<sequence>MRIYHVEVPRLAVLLAAVDVAAVSAVVLAAKSTGFGPVSAAGPAVLLWSIVIPAFAMGLYQRSFLGLHRLPTRAVSVFAAAVLLQALASEVGLLDRFDLTAAALSLAGVSALVLNRLVTCRLAETPTFKSRVLLIGDDRSGRRLAEIEARARPARFVQAGFIPAEGGAEAVACAFRDSRIDAIVLDIAGEPEGALADVLLRARLAGARVETLGTFVERETRQIEVDDREALRLIFSEGSQRGAASRLVKRILDVTASLAILLTTLPLMLLAGLAVVLCDRGPMFYRQERVGLGGRSFRIMKFRTMRVDAEADGVARWAVAGDRRTTAVGRFLRKSRIDELPQILNVLRGDMSLVGPRPERPQIVAELEAAIPLYAHRHLVPPGLTGWAQINYPYGASLADAEQKTAYDLYYLKNGSVILDLVILVQTVRVVLLAEGSR</sequence>
<evidence type="ECO:0000256" key="8">
    <source>
        <dbReference type="SAM" id="Phobius"/>
    </source>
</evidence>
<keyword evidence="6 8" id="KW-0472">Membrane</keyword>
<organism evidence="10 11">
    <name type="scientific">Methylobacterium jeotgali</name>
    <dbReference type="NCBI Taxonomy" id="381630"/>
    <lineage>
        <taxon>Bacteria</taxon>
        <taxon>Pseudomonadati</taxon>
        <taxon>Pseudomonadota</taxon>
        <taxon>Alphaproteobacteria</taxon>
        <taxon>Hyphomicrobiales</taxon>
        <taxon>Methylobacteriaceae</taxon>
        <taxon>Methylobacterium</taxon>
    </lineage>
</organism>
<keyword evidence="5 8" id="KW-1133">Transmembrane helix</keyword>
<dbReference type="EMBL" id="BPQR01000011">
    <property type="protein sequence ID" value="GJE05464.1"/>
    <property type="molecule type" value="Genomic_DNA"/>
</dbReference>
<keyword evidence="3" id="KW-0808">Transferase</keyword>
<comment type="similarity">
    <text evidence="2">Belongs to the bacterial sugar transferase family.</text>
</comment>
<dbReference type="Proteomes" id="UP001055102">
    <property type="component" value="Unassembled WGS sequence"/>
</dbReference>
<accession>A0ABQ4SSI7</accession>
<dbReference type="InterPro" id="IPR017475">
    <property type="entry name" value="EPS_sugar_tfrase"/>
</dbReference>
<proteinExistence type="inferred from homology"/>
<evidence type="ECO:0000256" key="4">
    <source>
        <dbReference type="ARBA" id="ARBA00022692"/>
    </source>
</evidence>
<dbReference type="RefSeq" id="WP_238274150.1">
    <property type="nucleotide sequence ID" value="NZ_BPQR01000011.1"/>
</dbReference>
<comment type="subcellular location">
    <subcellularLocation>
        <location evidence="1">Membrane</location>
        <topology evidence="1">Multi-pass membrane protein</topology>
    </subcellularLocation>
</comment>
<protein>
    <recommendedName>
        <fullName evidence="9">Bacterial sugar transferase domain-containing protein</fullName>
    </recommendedName>
</protein>
<evidence type="ECO:0000256" key="7">
    <source>
        <dbReference type="ARBA" id="ARBA00023169"/>
    </source>
</evidence>
<evidence type="ECO:0000256" key="2">
    <source>
        <dbReference type="ARBA" id="ARBA00006464"/>
    </source>
</evidence>
<evidence type="ECO:0000256" key="3">
    <source>
        <dbReference type="ARBA" id="ARBA00022679"/>
    </source>
</evidence>
<reference evidence="10" key="2">
    <citation type="submission" date="2021-08" db="EMBL/GenBank/DDBJ databases">
        <authorList>
            <person name="Tani A."/>
            <person name="Ola A."/>
            <person name="Ogura Y."/>
            <person name="Katsura K."/>
            <person name="Hayashi T."/>
        </authorList>
    </citation>
    <scope>NUCLEOTIDE SEQUENCE</scope>
    <source>
        <strain evidence="10">LMG 23639</strain>
    </source>
</reference>
<evidence type="ECO:0000256" key="6">
    <source>
        <dbReference type="ARBA" id="ARBA00023136"/>
    </source>
</evidence>
<evidence type="ECO:0000313" key="10">
    <source>
        <dbReference type="EMBL" id="GJE05464.1"/>
    </source>
</evidence>
<evidence type="ECO:0000259" key="9">
    <source>
        <dbReference type="Pfam" id="PF02397"/>
    </source>
</evidence>